<sequence>MNTQQIATAQKAVAASHDGSMAFPHIVGTLIEAGFEAYTVDYRRNRSTYYLPDGDSVDIDLHPVDDIVAAAFDASTVEAAVREAQTQAPGYTYAGFCRKVRAAGCAGYMVSFSGRHVVYFGRTAEVHVEYFPQ</sequence>
<proteinExistence type="predicted"/>
<evidence type="ECO:0000313" key="2">
    <source>
        <dbReference type="Proteomes" id="UP000001492"/>
    </source>
</evidence>
<dbReference type="KEGG" id="aex:Astex_1614"/>
<organism evidence="1 2">
    <name type="scientific">Asticcacaulis excentricus (strain ATCC 15261 / DSM 4724 / KCTC 12464 / NCIMB 9791 / VKM B-1370 / CB 48)</name>
    <dbReference type="NCBI Taxonomy" id="573065"/>
    <lineage>
        <taxon>Bacteria</taxon>
        <taxon>Pseudomonadati</taxon>
        <taxon>Pseudomonadota</taxon>
        <taxon>Alphaproteobacteria</taxon>
        <taxon>Caulobacterales</taxon>
        <taxon>Caulobacteraceae</taxon>
        <taxon>Asticcacaulis</taxon>
    </lineage>
</organism>
<keyword evidence="2" id="KW-1185">Reference proteome</keyword>
<accession>E8RQQ2</accession>
<dbReference type="InterPro" id="IPR009833">
    <property type="entry name" value="DUF1398"/>
</dbReference>
<dbReference type="STRING" id="573065.Astex_1614"/>
<protein>
    <recommendedName>
        <fullName evidence="3">Phage envelope protein</fullName>
    </recommendedName>
</protein>
<evidence type="ECO:0000313" key="1">
    <source>
        <dbReference type="EMBL" id="ADU13280.1"/>
    </source>
</evidence>
<dbReference type="EMBL" id="CP002395">
    <property type="protein sequence ID" value="ADU13280.1"/>
    <property type="molecule type" value="Genomic_DNA"/>
</dbReference>
<dbReference type="Proteomes" id="UP000001492">
    <property type="component" value="Chromosome 1"/>
</dbReference>
<dbReference type="Pfam" id="PF07166">
    <property type="entry name" value="DUF1398"/>
    <property type="match status" value="1"/>
</dbReference>
<name>E8RQQ2_ASTEC</name>
<dbReference type="eggNOG" id="COG5562">
    <property type="taxonomic scope" value="Bacteria"/>
</dbReference>
<evidence type="ECO:0008006" key="3">
    <source>
        <dbReference type="Google" id="ProtNLM"/>
    </source>
</evidence>
<gene>
    <name evidence="1" type="ordered locus">Astex_1614</name>
</gene>
<reference evidence="2" key="1">
    <citation type="submission" date="2010-12" db="EMBL/GenBank/DDBJ databases">
        <title>Complete sequence of chromosome 1 of Asticcacaulis excentricus CB 48.</title>
        <authorList>
            <consortium name="US DOE Joint Genome Institute"/>
            <person name="Lucas S."/>
            <person name="Copeland A."/>
            <person name="Lapidus A."/>
            <person name="Cheng J.-F."/>
            <person name="Bruce D."/>
            <person name="Goodwin L."/>
            <person name="Pitluck S."/>
            <person name="Teshima H."/>
            <person name="Davenport K."/>
            <person name="Detter J.C."/>
            <person name="Han C."/>
            <person name="Tapia R."/>
            <person name="Land M."/>
            <person name="Hauser L."/>
            <person name="Jeffries C."/>
            <person name="Kyrpides N."/>
            <person name="Ivanova N."/>
            <person name="Ovchinnikova G."/>
            <person name="Brun Y.V."/>
            <person name="Woyke T."/>
        </authorList>
    </citation>
    <scope>NUCLEOTIDE SEQUENCE [LARGE SCALE GENOMIC DNA]</scope>
    <source>
        <strain evidence="2">ATCC 15261 / DSM 4724 / KCTC 12464 / NCIMB 9791 / VKM B-1370 / CB 48</strain>
    </source>
</reference>
<dbReference type="AlphaFoldDB" id="E8RQQ2"/>
<dbReference type="RefSeq" id="WP_013479110.1">
    <property type="nucleotide sequence ID" value="NC_014816.1"/>
</dbReference>
<dbReference type="HOGENOM" id="CLU_133369_0_0_5"/>
<dbReference type="InterPro" id="IPR036696">
    <property type="entry name" value="YdfO-like_sf"/>
</dbReference>
<dbReference type="SUPFAM" id="SSF160419">
    <property type="entry name" value="YdfO-like"/>
    <property type="match status" value="1"/>
</dbReference>
<dbReference type="OrthoDB" id="7571760at2"/>